<dbReference type="EMBL" id="AODG01000004">
    <property type="protein sequence ID" value="EUJ29881.1"/>
    <property type="molecule type" value="Genomic_DNA"/>
</dbReference>
<dbReference type="AlphaFoldDB" id="A0A829RBA6"/>
<sequence length="76" mass="8719">MIVNRTGEGRQRAKAAGKKLGRKGQPEEKIQLAIYLWEKRNENKYSIVDIVTSTGVPKATLYKKIKDMEKENRSNL</sequence>
<feature type="domain" description="Resolvase/invertase-type recombinase catalytic" evidence="2">
    <location>
        <begin position="1"/>
        <end position="17"/>
    </location>
</feature>
<evidence type="ECO:0000259" key="2">
    <source>
        <dbReference type="PROSITE" id="PS51736"/>
    </source>
</evidence>
<dbReference type="GO" id="GO:0003677">
    <property type="term" value="F:DNA binding"/>
    <property type="evidence" value="ECO:0007669"/>
    <property type="project" value="InterPro"/>
</dbReference>
<protein>
    <submittedName>
        <fullName evidence="3">Putative resolvase</fullName>
    </submittedName>
</protein>
<dbReference type="Proteomes" id="UP000019251">
    <property type="component" value="Unassembled WGS sequence"/>
</dbReference>
<name>A0A829RBA6_LISGR</name>
<reference evidence="3 4" key="1">
    <citation type="submission" date="2012-12" db="EMBL/GenBank/DDBJ databases">
        <title>Novel taxa of Listeriaceae from agricultural environments in the United States.</title>
        <authorList>
            <person name="den Bakker H.C."/>
            <person name="Allred A."/>
            <person name="Warchocki S."/>
            <person name="Wright E.M."/>
            <person name="Burrell A."/>
            <person name="Nightingale K.K."/>
            <person name="Kephart D."/>
            <person name="Wiedmann M."/>
        </authorList>
    </citation>
    <scope>NUCLEOTIDE SEQUENCE [LARGE SCALE GENOMIC DNA]</scope>
    <source>
        <strain evidence="3 4">FSL F6-1183</strain>
    </source>
</reference>
<dbReference type="GO" id="GO:0000150">
    <property type="term" value="F:DNA strand exchange activity"/>
    <property type="evidence" value="ECO:0007669"/>
    <property type="project" value="InterPro"/>
</dbReference>
<organism evidence="3 4">
    <name type="scientific">Listeria grayi FSL F6-1183</name>
    <dbReference type="NCBI Taxonomy" id="1265827"/>
    <lineage>
        <taxon>Bacteria</taxon>
        <taxon>Bacillati</taxon>
        <taxon>Bacillota</taxon>
        <taxon>Bacilli</taxon>
        <taxon>Bacillales</taxon>
        <taxon>Listeriaceae</taxon>
        <taxon>Listeria</taxon>
    </lineage>
</organism>
<dbReference type="PROSITE" id="PS51736">
    <property type="entry name" value="RECOMBINASES_3"/>
    <property type="match status" value="1"/>
</dbReference>
<comment type="caution">
    <text evidence="3">The sequence shown here is derived from an EMBL/GenBank/DDBJ whole genome shotgun (WGS) entry which is preliminary data.</text>
</comment>
<feature type="region of interest" description="Disordered" evidence="1">
    <location>
        <begin position="1"/>
        <end position="25"/>
    </location>
</feature>
<proteinExistence type="predicted"/>
<feature type="compositionally biased region" description="Basic residues" evidence="1">
    <location>
        <begin position="12"/>
        <end position="22"/>
    </location>
</feature>
<evidence type="ECO:0000313" key="3">
    <source>
        <dbReference type="EMBL" id="EUJ29881.1"/>
    </source>
</evidence>
<dbReference type="InterPro" id="IPR006119">
    <property type="entry name" value="Resolv_N"/>
</dbReference>
<gene>
    <name evidence="3" type="ORF">LMUR_02202</name>
</gene>
<evidence type="ECO:0000256" key="1">
    <source>
        <dbReference type="SAM" id="MobiDB-lite"/>
    </source>
</evidence>
<accession>A0A829RBA6</accession>
<evidence type="ECO:0000313" key="4">
    <source>
        <dbReference type="Proteomes" id="UP000019251"/>
    </source>
</evidence>